<gene>
    <name evidence="2" type="ORF">BCM14_1301</name>
</gene>
<name>A0A2T0XHP6_9BURK</name>
<dbReference type="PANTHER" id="PTHR34075">
    <property type="entry name" value="BLR3430 PROTEIN"/>
    <property type="match status" value="1"/>
</dbReference>
<sequence>MFEKPSSSPLAQPFVDGLSKRQLMFQRCEVCAKAQTLARYACQFCGTETLRWYESKGNGKVYSVTQVGRAPSESFKALVPYALAIVSLDEGFKLMGHTRNGVVIGDRVVAHYFEHDGQVLLRFEIASKPE</sequence>
<dbReference type="Proteomes" id="UP000238308">
    <property type="component" value="Unassembled WGS sequence"/>
</dbReference>
<dbReference type="InterPro" id="IPR052513">
    <property type="entry name" value="Thioester_dehydratase-like"/>
</dbReference>
<comment type="caution">
    <text evidence="2">The sequence shown here is derived from an EMBL/GenBank/DDBJ whole genome shotgun (WGS) entry which is preliminary data.</text>
</comment>
<dbReference type="InterPro" id="IPR002878">
    <property type="entry name" value="ChsH2_C"/>
</dbReference>
<dbReference type="PANTHER" id="PTHR34075:SF5">
    <property type="entry name" value="BLR3430 PROTEIN"/>
    <property type="match status" value="1"/>
</dbReference>
<dbReference type="RefSeq" id="WP_106227179.1">
    <property type="nucleotide sequence ID" value="NZ_PVTV01000012.1"/>
</dbReference>
<dbReference type="Pfam" id="PF01796">
    <property type="entry name" value="OB_ChsH2_C"/>
    <property type="match status" value="1"/>
</dbReference>
<accession>A0A2T0XHP6</accession>
<organism evidence="2 3">
    <name type="scientific">Jezberella montanilacus</name>
    <dbReference type="NCBI Taxonomy" id="323426"/>
    <lineage>
        <taxon>Bacteria</taxon>
        <taxon>Pseudomonadati</taxon>
        <taxon>Pseudomonadota</taxon>
        <taxon>Betaproteobacteria</taxon>
        <taxon>Burkholderiales</taxon>
        <taxon>Alcaligenaceae</taxon>
        <taxon>Jezberella</taxon>
    </lineage>
</organism>
<dbReference type="Gene3D" id="6.10.30.10">
    <property type="match status" value="1"/>
</dbReference>
<dbReference type="EMBL" id="PVTV01000012">
    <property type="protein sequence ID" value="PRY98473.1"/>
    <property type="molecule type" value="Genomic_DNA"/>
</dbReference>
<keyword evidence="3" id="KW-1185">Reference proteome</keyword>
<dbReference type="AlphaFoldDB" id="A0A2T0XHP6"/>
<feature type="domain" description="ChsH2 C-terminal OB-fold" evidence="1">
    <location>
        <begin position="52"/>
        <end position="110"/>
    </location>
</feature>
<reference evidence="2 3" key="1">
    <citation type="submission" date="2018-03" db="EMBL/GenBank/DDBJ databases">
        <title>Genomic Encyclopedia of Type Strains, Phase III (KMG-III): the genomes of soil and plant-associated and newly described type strains.</title>
        <authorList>
            <person name="Whitman W."/>
        </authorList>
    </citation>
    <scope>NUCLEOTIDE SEQUENCE [LARGE SCALE GENOMIC DNA]</scope>
    <source>
        <strain evidence="2 3">MWH-P2sevCIIIb</strain>
    </source>
</reference>
<dbReference type="SUPFAM" id="SSF50249">
    <property type="entry name" value="Nucleic acid-binding proteins"/>
    <property type="match status" value="1"/>
</dbReference>
<dbReference type="InterPro" id="IPR012340">
    <property type="entry name" value="NA-bd_OB-fold"/>
</dbReference>
<evidence type="ECO:0000259" key="1">
    <source>
        <dbReference type="Pfam" id="PF01796"/>
    </source>
</evidence>
<evidence type="ECO:0000313" key="2">
    <source>
        <dbReference type="EMBL" id="PRY98473.1"/>
    </source>
</evidence>
<protein>
    <recommendedName>
        <fullName evidence="1">ChsH2 C-terminal OB-fold domain-containing protein</fullName>
    </recommendedName>
</protein>
<dbReference type="OrthoDB" id="8857769at2"/>
<evidence type="ECO:0000313" key="3">
    <source>
        <dbReference type="Proteomes" id="UP000238308"/>
    </source>
</evidence>
<proteinExistence type="predicted"/>